<dbReference type="PANTHER" id="PTHR33406">
    <property type="entry name" value="MEMBRANE PROTEIN MJ1562-RELATED"/>
    <property type="match status" value="1"/>
</dbReference>
<feature type="transmembrane region" description="Helical" evidence="7">
    <location>
        <begin position="199"/>
        <end position="216"/>
    </location>
</feature>
<protein>
    <submittedName>
        <fullName evidence="9">Putative drug exporter of the RND superfamily</fullName>
    </submittedName>
</protein>
<evidence type="ECO:0000256" key="4">
    <source>
        <dbReference type="ARBA" id="ARBA00022692"/>
    </source>
</evidence>
<dbReference type="OrthoDB" id="2365435at2"/>
<feature type="transmembrane region" description="Helical" evidence="7">
    <location>
        <begin position="223"/>
        <end position="244"/>
    </location>
</feature>
<dbReference type="PANTHER" id="PTHR33406:SF6">
    <property type="entry name" value="MEMBRANE PROTEIN YDGH-RELATED"/>
    <property type="match status" value="1"/>
</dbReference>
<feature type="transmembrane region" description="Helical" evidence="7">
    <location>
        <begin position="535"/>
        <end position="554"/>
    </location>
</feature>
<evidence type="ECO:0000256" key="7">
    <source>
        <dbReference type="SAM" id="Phobius"/>
    </source>
</evidence>
<gene>
    <name evidence="9" type="ORF">SAMN05661093_05852</name>
</gene>
<feature type="transmembrane region" description="Helical" evidence="7">
    <location>
        <begin position="664"/>
        <end position="686"/>
    </location>
</feature>
<feature type="transmembrane region" description="Helical" evidence="7">
    <location>
        <begin position="332"/>
        <end position="355"/>
    </location>
</feature>
<accession>A0A1W2FAK8</accession>
<dbReference type="PROSITE" id="PS50156">
    <property type="entry name" value="SSD"/>
    <property type="match status" value="1"/>
</dbReference>
<reference evidence="9 10" key="1">
    <citation type="submission" date="2017-04" db="EMBL/GenBank/DDBJ databases">
        <authorList>
            <person name="Afonso C.L."/>
            <person name="Miller P.J."/>
            <person name="Scott M.A."/>
            <person name="Spackman E."/>
            <person name="Goraichik I."/>
            <person name="Dimitrov K.M."/>
            <person name="Suarez D.L."/>
            <person name="Swayne D.E."/>
        </authorList>
    </citation>
    <scope>NUCLEOTIDE SEQUENCE [LARGE SCALE GENOMIC DNA]</scope>
    <source>
        <strain evidence="9 10">DSM 43828</strain>
    </source>
</reference>
<feature type="transmembrane region" description="Helical" evidence="7">
    <location>
        <begin position="594"/>
        <end position="614"/>
    </location>
</feature>
<evidence type="ECO:0000256" key="2">
    <source>
        <dbReference type="ARBA" id="ARBA00010157"/>
    </source>
</evidence>
<evidence type="ECO:0000256" key="5">
    <source>
        <dbReference type="ARBA" id="ARBA00022989"/>
    </source>
</evidence>
<comment type="subcellular location">
    <subcellularLocation>
        <location evidence="1">Cell membrane</location>
        <topology evidence="1">Multi-pass membrane protein</topology>
    </subcellularLocation>
</comment>
<keyword evidence="4 7" id="KW-0812">Transmembrane</keyword>
<name>A0A1W2FAK8_KIBAR</name>
<keyword evidence="6 7" id="KW-0472">Membrane</keyword>
<organism evidence="9 10">
    <name type="scientific">Kibdelosporangium aridum</name>
    <dbReference type="NCBI Taxonomy" id="2030"/>
    <lineage>
        <taxon>Bacteria</taxon>
        <taxon>Bacillati</taxon>
        <taxon>Actinomycetota</taxon>
        <taxon>Actinomycetes</taxon>
        <taxon>Pseudonocardiales</taxon>
        <taxon>Pseudonocardiaceae</taxon>
        <taxon>Kibdelosporangium</taxon>
    </lineage>
</organism>
<dbReference type="GO" id="GO:0005886">
    <property type="term" value="C:plasma membrane"/>
    <property type="evidence" value="ECO:0007669"/>
    <property type="project" value="UniProtKB-SubCell"/>
</dbReference>
<evidence type="ECO:0000256" key="1">
    <source>
        <dbReference type="ARBA" id="ARBA00004651"/>
    </source>
</evidence>
<feature type="transmembrane region" description="Helical" evidence="7">
    <location>
        <begin position="27"/>
        <end position="47"/>
    </location>
</feature>
<evidence type="ECO:0000256" key="3">
    <source>
        <dbReference type="ARBA" id="ARBA00022475"/>
    </source>
</evidence>
<keyword evidence="10" id="KW-1185">Reference proteome</keyword>
<evidence type="ECO:0000256" key="6">
    <source>
        <dbReference type="ARBA" id="ARBA00023136"/>
    </source>
</evidence>
<dbReference type="RefSeq" id="WP_084430082.1">
    <property type="nucleotide sequence ID" value="NZ_FWXV01000005.1"/>
</dbReference>
<feature type="transmembrane region" description="Helical" evidence="7">
    <location>
        <begin position="635"/>
        <end position="658"/>
    </location>
</feature>
<feature type="transmembrane region" description="Helical" evidence="7">
    <location>
        <begin position="390"/>
        <end position="409"/>
    </location>
</feature>
<dbReference type="InterPro" id="IPR000731">
    <property type="entry name" value="SSD"/>
</dbReference>
<dbReference type="SUPFAM" id="SSF82866">
    <property type="entry name" value="Multidrug efflux transporter AcrB transmembrane domain"/>
    <property type="match status" value="2"/>
</dbReference>
<proteinExistence type="inferred from homology"/>
<comment type="similarity">
    <text evidence="2">Belongs to the resistance-nodulation-cell division (RND) (TC 2.A.6) family. MmpL subfamily.</text>
</comment>
<feature type="transmembrane region" description="Helical" evidence="7">
    <location>
        <begin position="299"/>
        <end position="320"/>
    </location>
</feature>
<sequence>MATPVDTARPIPPPAPGSPVKTRRLRWLLPALLVIGWLVIGAIGSGYQGKLSDVVEDSNAAFLPKSAEATKVDELVARFDDSTDVPALIIFARPDGLTGADKDFITTRAAELGQFRNADLDKAGGVASRISPVIPSQDGKAAQVVVALPGDLQDKIGDVTKEIRAAVAASLPSGLSAHVTGPAGISADFSEAFGDIDGLLLWVTIAVVVVILILIYRSPLLPIIVLLSGGFALTTASMAVYFLTDADVITLNGQSQGILMVLVLGAATDYALLLVARYREELRKRENKYDAMRVSWRACLEPLLASAVTVILGLLCLLLSDLNSNKSLGPVAAIGIAAALITALTFLPAMLVLFGRGAFWPFRPMPGTEGTESKGLWARVANVVGKRPRLVGGATAVLLLGAVAFVPQFKADGLQLSDSFVTKTESIKGMEVFAQHFPAGTGMPATIVTRADRAGEVADVTRGVEGVAAVEQRPKVVDGMVVLEATLHDDPSSNTAQQAIERLRTAVHAVPGAQALVGGMTAEFLDIHDTSVRDLQVIIPVVLVVILFVLALLLRSLVAPVLLTLTVAVSYAATIGVGALVFNNVFDFANSDPSLPMLAFVFLVALGIDYNIFLMTRVREEALRIGTRRGTLKGLAVTGGVITSAGVVLAATFGALALLPMVTLVQMAFLVAFGVLLDTLIVRSLLVPAMTLQIGRKIWWPSALSRGTP</sequence>
<evidence type="ECO:0000313" key="9">
    <source>
        <dbReference type="EMBL" id="SMD18648.1"/>
    </source>
</evidence>
<dbReference type="AlphaFoldDB" id="A0A1W2FAK8"/>
<dbReference type="EMBL" id="FWXV01000005">
    <property type="protein sequence ID" value="SMD18648.1"/>
    <property type="molecule type" value="Genomic_DNA"/>
</dbReference>
<feature type="domain" description="SSD" evidence="8">
    <location>
        <begin position="565"/>
        <end position="692"/>
    </location>
</feature>
<dbReference type="InterPro" id="IPR050545">
    <property type="entry name" value="Mycobact_MmpL"/>
</dbReference>
<evidence type="ECO:0000313" key="10">
    <source>
        <dbReference type="Proteomes" id="UP000192674"/>
    </source>
</evidence>
<keyword evidence="3" id="KW-1003">Cell membrane</keyword>
<dbReference type="Pfam" id="PF03176">
    <property type="entry name" value="MMPL"/>
    <property type="match status" value="2"/>
</dbReference>
<feature type="transmembrane region" description="Helical" evidence="7">
    <location>
        <begin position="256"/>
        <end position="278"/>
    </location>
</feature>
<keyword evidence="5 7" id="KW-1133">Transmembrane helix</keyword>
<evidence type="ECO:0000259" key="8">
    <source>
        <dbReference type="PROSITE" id="PS50156"/>
    </source>
</evidence>
<dbReference type="Gene3D" id="1.20.1640.10">
    <property type="entry name" value="Multidrug efflux transporter AcrB transmembrane domain"/>
    <property type="match status" value="2"/>
</dbReference>
<dbReference type="Proteomes" id="UP000192674">
    <property type="component" value="Unassembled WGS sequence"/>
</dbReference>
<feature type="transmembrane region" description="Helical" evidence="7">
    <location>
        <begin position="561"/>
        <end position="582"/>
    </location>
</feature>
<dbReference type="InterPro" id="IPR004869">
    <property type="entry name" value="MMPL_dom"/>
</dbReference>